<comment type="catalytic activity">
    <reaction evidence="6">
        <text>a 2-methoxy-6-(all-trans-polyprenyl)benzene-1,4-diol + S-adenosyl-L-methionine = a 5-methoxy-2-methyl-3-(all-trans-polyprenyl)benzene-1,4-diol + S-adenosyl-L-homocysteine + H(+)</text>
        <dbReference type="Rhea" id="RHEA:28286"/>
        <dbReference type="Rhea" id="RHEA-COMP:10858"/>
        <dbReference type="Rhea" id="RHEA-COMP:10859"/>
        <dbReference type="ChEBI" id="CHEBI:15378"/>
        <dbReference type="ChEBI" id="CHEBI:57856"/>
        <dbReference type="ChEBI" id="CHEBI:59789"/>
        <dbReference type="ChEBI" id="CHEBI:84166"/>
        <dbReference type="ChEBI" id="CHEBI:84167"/>
        <dbReference type="EC" id="2.1.1.201"/>
    </reaction>
</comment>
<dbReference type="HAMAP" id="MF_01813">
    <property type="entry name" value="MenG_UbiE_methyltr"/>
    <property type="match status" value="1"/>
</dbReference>
<evidence type="ECO:0000256" key="3">
    <source>
        <dbReference type="ARBA" id="ARBA00022679"/>
    </source>
</evidence>
<gene>
    <name evidence="6 8" type="primary">ubiE</name>
    <name evidence="8" type="ORF">H0A68_11980</name>
</gene>
<evidence type="ECO:0000313" key="9">
    <source>
        <dbReference type="Proteomes" id="UP000580517"/>
    </source>
</evidence>
<dbReference type="GO" id="GO:0009234">
    <property type="term" value="P:menaquinone biosynthetic process"/>
    <property type="evidence" value="ECO:0007669"/>
    <property type="project" value="UniProtKB-UniRule"/>
</dbReference>
<evidence type="ECO:0000256" key="4">
    <source>
        <dbReference type="ARBA" id="ARBA00022688"/>
    </source>
</evidence>
<dbReference type="UniPathway" id="UPA00232"/>
<evidence type="ECO:0000256" key="6">
    <source>
        <dbReference type="HAMAP-Rule" id="MF_01813"/>
    </source>
</evidence>
<dbReference type="GO" id="GO:0043770">
    <property type="term" value="F:demethylmenaquinone methyltransferase activity"/>
    <property type="evidence" value="ECO:0007669"/>
    <property type="project" value="UniProtKB-UniRule"/>
</dbReference>
<dbReference type="InterPro" id="IPR029063">
    <property type="entry name" value="SAM-dependent_MTases_sf"/>
</dbReference>
<dbReference type="CDD" id="cd02440">
    <property type="entry name" value="AdoMet_MTases"/>
    <property type="match status" value="1"/>
</dbReference>
<comment type="similarity">
    <text evidence="6">Belongs to the class I-like SAM-binding methyltransferase superfamily. MenG/UbiE family.</text>
</comment>
<reference evidence="8 9" key="1">
    <citation type="submission" date="2020-07" db="EMBL/GenBank/DDBJ databases">
        <title>Taxonomic revisions and descriptions of new bacterial species based on genomic comparisons in the high-G+C-content subgroup of the family Alcaligenaceae.</title>
        <authorList>
            <person name="Szabo A."/>
            <person name="Felfoldi T."/>
        </authorList>
    </citation>
    <scope>NUCLEOTIDE SEQUENCE [LARGE SCALE GENOMIC DNA]</scope>
    <source>
        <strain evidence="8 9">DSM 25264</strain>
    </source>
</reference>
<dbReference type="GO" id="GO:0032259">
    <property type="term" value="P:methylation"/>
    <property type="evidence" value="ECO:0007669"/>
    <property type="project" value="UniProtKB-KW"/>
</dbReference>
<comment type="catalytic activity">
    <reaction evidence="6">
        <text>a 2-demethylmenaquinol + S-adenosyl-L-methionine = a menaquinol + S-adenosyl-L-homocysteine + H(+)</text>
        <dbReference type="Rhea" id="RHEA:42640"/>
        <dbReference type="Rhea" id="RHEA-COMP:9539"/>
        <dbReference type="Rhea" id="RHEA-COMP:9563"/>
        <dbReference type="ChEBI" id="CHEBI:15378"/>
        <dbReference type="ChEBI" id="CHEBI:18151"/>
        <dbReference type="ChEBI" id="CHEBI:55437"/>
        <dbReference type="ChEBI" id="CHEBI:57856"/>
        <dbReference type="ChEBI" id="CHEBI:59789"/>
        <dbReference type="EC" id="2.1.1.163"/>
    </reaction>
</comment>
<feature type="compositionally biased region" description="Low complexity" evidence="7">
    <location>
        <begin position="1"/>
        <end position="22"/>
    </location>
</feature>
<dbReference type="OrthoDB" id="9808140at2"/>
<dbReference type="InterPro" id="IPR023576">
    <property type="entry name" value="UbiE/COQ5_MeTrFase_CS"/>
</dbReference>
<feature type="region of interest" description="Disordered" evidence="7">
    <location>
        <begin position="1"/>
        <end position="29"/>
    </location>
</feature>
<dbReference type="AlphaFoldDB" id="A0A853FA71"/>
<dbReference type="EC" id="2.1.1.163" evidence="6"/>
<dbReference type="NCBIfam" id="NF001240">
    <property type="entry name" value="PRK00216.1-1"/>
    <property type="match status" value="1"/>
</dbReference>
<dbReference type="PROSITE" id="PS01184">
    <property type="entry name" value="UBIE_2"/>
    <property type="match status" value="1"/>
</dbReference>
<keyword evidence="4 6" id="KW-0831">Ubiquinone biosynthesis</keyword>
<keyword evidence="3 6" id="KW-0808">Transferase</keyword>
<proteinExistence type="inferred from homology"/>
<comment type="function">
    <text evidence="6">Methyltransferase required for the conversion of demethylmenaquinol (DMKH2) to menaquinol (MKH2) and the conversion of 2-polyprenyl-6-methoxy-1,4-benzoquinol (DDMQH2) to 2-polyprenyl-3-methyl-6-methoxy-1,4-benzoquinol (DMQH2).</text>
</comment>
<dbReference type="EC" id="2.1.1.201" evidence="6"/>
<evidence type="ECO:0000256" key="1">
    <source>
        <dbReference type="ARBA" id="ARBA00022428"/>
    </source>
</evidence>
<dbReference type="UniPathway" id="UPA00079">
    <property type="reaction ID" value="UER00169"/>
</dbReference>
<comment type="caution">
    <text evidence="6">Lacks conserved residue(s) required for the propagation of feature annotation.</text>
</comment>
<dbReference type="Pfam" id="PF01209">
    <property type="entry name" value="Ubie_methyltran"/>
    <property type="match status" value="1"/>
</dbReference>
<sequence>MQNTDSSQAAADASSGGSPQSGTTHFGFSSVPEAEKAGRVAEVFHSVAGRYDVMNDLMSAGLHRVWKAFTIGRAAVRPGMKVLDIAGGTGDLAHAFARRAGPSGEVWLTDINDSMLRVGRDRLADKGMLMPIAVCDAERLPFPDGYFDRVSVAFGLRNMTHKDRALAEMRRVLKPGGKLLVLEFSRIAAPLAPAYDWYSFNVLPWLGRKVAGDEASYRYLAESIRMHPDQATLAGMMEQAGLARVRYFNLNAGLVALHEGVNLG</sequence>
<evidence type="ECO:0000256" key="2">
    <source>
        <dbReference type="ARBA" id="ARBA00022603"/>
    </source>
</evidence>
<dbReference type="NCBIfam" id="TIGR01934">
    <property type="entry name" value="MenG_MenH_UbiE"/>
    <property type="match status" value="1"/>
</dbReference>
<evidence type="ECO:0000256" key="7">
    <source>
        <dbReference type="SAM" id="MobiDB-lite"/>
    </source>
</evidence>
<comment type="pathway">
    <text evidence="6">Cofactor biosynthesis; ubiquinone biosynthesis.</text>
</comment>
<dbReference type="GO" id="GO:0009060">
    <property type="term" value="P:aerobic respiration"/>
    <property type="evidence" value="ECO:0007669"/>
    <property type="project" value="UniProtKB-UniRule"/>
</dbReference>
<evidence type="ECO:0000256" key="5">
    <source>
        <dbReference type="ARBA" id="ARBA00022691"/>
    </source>
</evidence>
<evidence type="ECO:0000313" key="8">
    <source>
        <dbReference type="EMBL" id="NYT37595.1"/>
    </source>
</evidence>
<keyword evidence="9" id="KW-1185">Reference proteome</keyword>
<comment type="caution">
    <text evidence="8">The sequence shown here is derived from an EMBL/GenBank/DDBJ whole genome shotgun (WGS) entry which is preliminary data.</text>
</comment>
<comment type="pathway">
    <text evidence="6">Quinol/quinone metabolism; menaquinone biosynthesis; menaquinol from 1,4-dihydroxy-2-naphthoate: step 2/2.</text>
</comment>
<dbReference type="GO" id="GO:0008425">
    <property type="term" value="F:2-methoxy-6-polyprenyl-1,4-benzoquinol methyltransferase activity"/>
    <property type="evidence" value="ECO:0007669"/>
    <property type="project" value="UniProtKB-UniRule"/>
</dbReference>
<keyword evidence="2 6" id="KW-0489">Methyltransferase</keyword>
<dbReference type="EMBL" id="JACCEW010000003">
    <property type="protein sequence ID" value="NYT37595.1"/>
    <property type="molecule type" value="Genomic_DNA"/>
</dbReference>
<dbReference type="PROSITE" id="PS01183">
    <property type="entry name" value="UBIE_1"/>
    <property type="match status" value="1"/>
</dbReference>
<dbReference type="Proteomes" id="UP000580517">
    <property type="component" value="Unassembled WGS sequence"/>
</dbReference>
<dbReference type="SUPFAM" id="SSF53335">
    <property type="entry name" value="S-adenosyl-L-methionine-dependent methyltransferases"/>
    <property type="match status" value="1"/>
</dbReference>
<feature type="binding site" evidence="6">
    <location>
        <position position="110"/>
    </location>
    <ligand>
        <name>S-adenosyl-L-methionine</name>
        <dbReference type="ChEBI" id="CHEBI:59789"/>
    </ligand>
</feature>
<keyword evidence="1 6" id="KW-0474">Menaquinone biosynthesis</keyword>
<accession>A0A853FA71</accession>
<dbReference type="PROSITE" id="PS51608">
    <property type="entry name" value="SAM_MT_UBIE"/>
    <property type="match status" value="1"/>
</dbReference>
<feature type="binding site" evidence="6">
    <location>
        <begin position="136"/>
        <end position="137"/>
    </location>
    <ligand>
        <name>S-adenosyl-L-methionine</name>
        <dbReference type="ChEBI" id="CHEBI:59789"/>
    </ligand>
</feature>
<organism evidence="8 9">
    <name type="scientific">Allopusillimonas soli</name>
    <dbReference type="NCBI Taxonomy" id="659016"/>
    <lineage>
        <taxon>Bacteria</taxon>
        <taxon>Pseudomonadati</taxon>
        <taxon>Pseudomonadota</taxon>
        <taxon>Betaproteobacteria</taxon>
        <taxon>Burkholderiales</taxon>
        <taxon>Alcaligenaceae</taxon>
        <taxon>Allopusillimonas</taxon>
    </lineage>
</organism>
<protein>
    <recommendedName>
        <fullName evidence="6">Ubiquinone/menaquinone biosynthesis C-methyltransferase UbiE</fullName>
        <ecNumber evidence="6">2.1.1.163</ecNumber>
        <ecNumber evidence="6">2.1.1.201</ecNumber>
    </recommendedName>
    <alternativeName>
        <fullName evidence="6">2-methoxy-6-polyprenyl-1,4-benzoquinol methylase</fullName>
    </alternativeName>
    <alternativeName>
        <fullName evidence="6">Demethylmenaquinone methyltransferase</fullName>
    </alternativeName>
</protein>
<name>A0A853FA71_9BURK</name>
<dbReference type="RefSeq" id="WP_129969280.1">
    <property type="nucleotide sequence ID" value="NZ_JACCEW010000003.1"/>
</dbReference>
<dbReference type="InterPro" id="IPR004033">
    <property type="entry name" value="UbiE/COQ5_MeTrFase"/>
</dbReference>
<keyword evidence="5 6" id="KW-0949">S-adenosyl-L-methionine</keyword>
<dbReference type="PANTHER" id="PTHR43591:SF24">
    <property type="entry name" value="2-METHOXY-6-POLYPRENYL-1,4-BENZOQUINOL METHYLASE, MITOCHONDRIAL"/>
    <property type="match status" value="1"/>
</dbReference>
<feature type="binding site" evidence="6">
    <location>
        <position position="89"/>
    </location>
    <ligand>
        <name>S-adenosyl-L-methionine</name>
        <dbReference type="ChEBI" id="CHEBI:59789"/>
    </ligand>
</feature>
<dbReference type="Gene3D" id="3.40.50.150">
    <property type="entry name" value="Vaccinia Virus protein VP39"/>
    <property type="match status" value="1"/>
</dbReference>
<dbReference type="PANTHER" id="PTHR43591">
    <property type="entry name" value="METHYLTRANSFERASE"/>
    <property type="match status" value="1"/>
</dbReference>